<keyword evidence="2" id="KW-1185">Reference proteome</keyword>
<protein>
    <recommendedName>
        <fullName evidence="3">SnoaL-like domain-containing protein</fullName>
    </recommendedName>
</protein>
<gene>
    <name evidence="1" type="ORF">SAMN04244553_0412</name>
</gene>
<dbReference type="EMBL" id="OBEG01000001">
    <property type="protein sequence ID" value="SNY75061.1"/>
    <property type="molecule type" value="Genomic_DNA"/>
</dbReference>
<dbReference type="Proteomes" id="UP000219565">
    <property type="component" value="Unassembled WGS sequence"/>
</dbReference>
<sequence length="251" mass="28654">MFDEALFQEALAQPRLRQPVPEFLSGNRAGGRVRVLGEAELNAMTRRWFEDFDRKVAHYRTLGIDIGWTVEWAKKYWWSWLMRDMSLNHELYTADVRYKDPTTFGRTLVGQEEFVKYNFAFFDALPDWRYDPLPGQVYVDLTPEGGTRIIVRYLGSGHFDGSLRFYPYDDTAPAIHGNGAFVQCAAVDRYHFDAAGLMTEGETLFDLLDALQSGGIVPGGDSWQFHALARASRGAAALNALRRRIPFTRAR</sequence>
<dbReference type="Gene3D" id="3.10.450.50">
    <property type="match status" value="1"/>
</dbReference>
<dbReference type="InterPro" id="IPR032710">
    <property type="entry name" value="NTF2-like_dom_sf"/>
</dbReference>
<accession>A0A285KV21</accession>
<dbReference type="AlphaFoldDB" id="A0A285KV21"/>
<evidence type="ECO:0000313" key="2">
    <source>
        <dbReference type="Proteomes" id="UP000219565"/>
    </source>
</evidence>
<reference evidence="2" key="1">
    <citation type="submission" date="2017-09" db="EMBL/GenBank/DDBJ databases">
        <authorList>
            <person name="Varghese N."/>
            <person name="Submissions S."/>
        </authorList>
    </citation>
    <scope>NUCLEOTIDE SEQUENCE [LARGE SCALE GENOMIC DNA]</scope>
    <source>
        <strain evidence="2">DSM 45537</strain>
    </source>
</reference>
<evidence type="ECO:0000313" key="1">
    <source>
        <dbReference type="EMBL" id="SNY75061.1"/>
    </source>
</evidence>
<organism evidence="1 2">
    <name type="scientific">Nocardia amikacinitolerans</name>
    <dbReference type="NCBI Taxonomy" id="756689"/>
    <lineage>
        <taxon>Bacteria</taxon>
        <taxon>Bacillati</taxon>
        <taxon>Actinomycetota</taxon>
        <taxon>Actinomycetes</taxon>
        <taxon>Mycobacteriales</taxon>
        <taxon>Nocardiaceae</taxon>
        <taxon>Nocardia</taxon>
    </lineage>
</organism>
<dbReference type="SUPFAM" id="SSF54427">
    <property type="entry name" value="NTF2-like"/>
    <property type="match status" value="1"/>
</dbReference>
<dbReference type="RefSeq" id="WP_097243405.1">
    <property type="nucleotide sequence ID" value="NZ_OBEG01000001.1"/>
</dbReference>
<evidence type="ECO:0008006" key="3">
    <source>
        <dbReference type="Google" id="ProtNLM"/>
    </source>
</evidence>
<proteinExistence type="predicted"/>
<name>A0A285KV21_9NOCA</name>
<dbReference type="OrthoDB" id="4379019at2"/>